<comment type="catalytic activity">
    <reaction evidence="18 19">
        <text>UDP-N-acetyl-alpha-D-muramate + NADP(+) = UDP-N-acetyl-3-O-(1-carboxyvinyl)-alpha-D-glucosamine + NADPH + H(+)</text>
        <dbReference type="Rhea" id="RHEA:12248"/>
        <dbReference type="ChEBI" id="CHEBI:15378"/>
        <dbReference type="ChEBI" id="CHEBI:57783"/>
        <dbReference type="ChEBI" id="CHEBI:58349"/>
        <dbReference type="ChEBI" id="CHEBI:68483"/>
        <dbReference type="ChEBI" id="CHEBI:70757"/>
        <dbReference type="EC" id="1.3.1.98"/>
    </reaction>
</comment>
<organism evidence="21 22">
    <name type="scientific">Neolewinella xylanilytica</name>
    <dbReference type="NCBI Taxonomy" id="1514080"/>
    <lineage>
        <taxon>Bacteria</taxon>
        <taxon>Pseudomonadati</taxon>
        <taxon>Bacteroidota</taxon>
        <taxon>Saprospiria</taxon>
        <taxon>Saprospirales</taxon>
        <taxon>Lewinellaceae</taxon>
        <taxon>Neolewinella</taxon>
    </lineage>
</organism>
<reference evidence="21 22" key="1">
    <citation type="submission" date="2018-02" db="EMBL/GenBank/DDBJ databases">
        <title>Genomic Encyclopedia of Archaeal and Bacterial Type Strains, Phase II (KMG-II): from individual species to whole genera.</title>
        <authorList>
            <person name="Goeker M."/>
        </authorList>
    </citation>
    <scope>NUCLEOTIDE SEQUENCE [LARGE SCALE GENOMIC DNA]</scope>
    <source>
        <strain evidence="21 22">DSM 29526</strain>
    </source>
</reference>
<evidence type="ECO:0000256" key="16">
    <source>
        <dbReference type="ARBA" id="ARBA00023316"/>
    </source>
</evidence>
<evidence type="ECO:0000256" key="13">
    <source>
        <dbReference type="ARBA" id="ARBA00022984"/>
    </source>
</evidence>
<evidence type="ECO:0000313" key="21">
    <source>
        <dbReference type="EMBL" id="PPK88324.1"/>
    </source>
</evidence>
<dbReference type="Pfam" id="PF01565">
    <property type="entry name" value="FAD_binding_4"/>
    <property type="match status" value="1"/>
</dbReference>
<dbReference type="OrthoDB" id="9804753at2"/>
<evidence type="ECO:0000256" key="9">
    <source>
        <dbReference type="ARBA" id="ARBA00022630"/>
    </source>
</evidence>
<dbReference type="InterPro" id="IPR036635">
    <property type="entry name" value="MurB_C_sf"/>
</dbReference>
<dbReference type="InterPro" id="IPR016169">
    <property type="entry name" value="FAD-bd_PCMH_sub2"/>
</dbReference>
<evidence type="ECO:0000256" key="10">
    <source>
        <dbReference type="ARBA" id="ARBA00022827"/>
    </source>
</evidence>
<keyword evidence="12 19" id="KW-0133">Cell shape</keyword>
<evidence type="ECO:0000256" key="5">
    <source>
        <dbReference type="ARBA" id="ARBA00012518"/>
    </source>
</evidence>
<dbReference type="PANTHER" id="PTHR21071:SF4">
    <property type="entry name" value="UDP-N-ACETYLENOLPYRUVOYLGLUCOSAMINE REDUCTASE"/>
    <property type="match status" value="1"/>
</dbReference>
<evidence type="ECO:0000259" key="20">
    <source>
        <dbReference type="PROSITE" id="PS51387"/>
    </source>
</evidence>
<evidence type="ECO:0000256" key="1">
    <source>
        <dbReference type="ARBA" id="ARBA00001974"/>
    </source>
</evidence>
<evidence type="ECO:0000256" key="19">
    <source>
        <dbReference type="HAMAP-Rule" id="MF_00037"/>
    </source>
</evidence>
<comment type="subcellular location">
    <subcellularLocation>
        <location evidence="3 19">Cytoplasm</location>
    </subcellularLocation>
</comment>
<dbReference type="Gene3D" id="3.30.43.10">
    <property type="entry name" value="Uridine Diphospho-n-acetylenolpyruvylglucosamine Reductase, domain 2"/>
    <property type="match status" value="1"/>
</dbReference>
<dbReference type="GO" id="GO:0009252">
    <property type="term" value="P:peptidoglycan biosynthetic process"/>
    <property type="evidence" value="ECO:0007669"/>
    <property type="project" value="UniProtKB-UniRule"/>
</dbReference>
<evidence type="ECO:0000256" key="15">
    <source>
        <dbReference type="ARBA" id="ARBA00023306"/>
    </source>
</evidence>
<dbReference type="GO" id="GO:0071555">
    <property type="term" value="P:cell wall organization"/>
    <property type="evidence" value="ECO:0007669"/>
    <property type="project" value="UniProtKB-KW"/>
</dbReference>
<keyword evidence="14 19" id="KW-0560">Oxidoreductase</keyword>
<feature type="active site" evidence="19">
    <location>
        <position position="323"/>
    </location>
</feature>
<dbReference type="Gene3D" id="3.90.78.10">
    <property type="entry name" value="UDP-N-acetylenolpyruvoylglucosamine reductase, C-terminal domain"/>
    <property type="match status" value="1"/>
</dbReference>
<evidence type="ECO:0000256" key="18">
    <source>
        <dbReference type="ARBA" id="ARBA00048914"/>
    </source>
</evidence>
<evidence type="ECO:0000313" key="22">
    <source>
        <dbReference type="Proteomes" id="UP000237662"/>
    </source>
</evidence>
<comment type="function">
    <text evidence="2 19">Cell wall formation.</text>
</comment>
<keyword evidence="8 19" id="KW-0132">Cell division</keyword>
<evidence type="ECO:0000256" key="4">
    <source>
        <dbReference type="ARBA" id="ARBA00004752"/>
    </source>
</evidence>
<feature type="active site" evidence="19">
    <location>
        <position position="154"/>
    </location>
</feature>
<dbReference type="InterPro" id="IPR006094">
    <property type="entry name" value="Oxid_FAD_bind_N"/>
</dbReference>
<keyword evidence="13 19" id="KW-0573">Peptidoglycan synthesis</keyword>
<comment type="similarity">
    <text evidence="19">Belongs to the MurB family.</text>
</comment>
<feature type="domain" description="FAD-binding PCMH-type" evidence="20">
    <location>
        <begin position="12"/>
        <end position="177"/>
    </location>
</feature>
<evidence type="ECO:0000256" key="7">
    <source>
        <dbReference type="ARBA" id="ARBA00022490"/>
    </source>
</evidence>
<evidence type="ECO:0000256" key="14">
    <source>
        <dbReference type="ARBA" id="ARBA00023002"/>
    </source>
</evidence>
<accession>A0A2S6I9Z9</accession>
<dbReference type="GO" id="GO:0005829">
    <property type="term" value="C:cytosol"/>
    <property type="evidence" value="ECO:0007669"/>
    <property type="project" value="TreeGrafter"/>
</dbReference>
<name>A0A2S6I9Z9_9BACT</name>
<keyword evidence="15 19" id="KW-0131">Cell cycle</keyword>
<keyword evidence="7 19" id="KW-0963">Cytoplasm</keyword>
<dbReference type="Pfam" id="PF02873">
    <property type="entry name" value="MurB_C"/>
    <property type="match status" value="1"/>
</dbReference>
<evidence type="ECO:0000256" key="6">
    <source>
        <dbReference type="ARBA" id="ARBA00015188"/>
    </source>
</evidence>
<comment type="caution">
    <text evidence="21">The sequence shown here is derived from an EMBL/GenBank/DDBJ whole genome shotgun (WGS) entry which is preliminary data.</text>
</comment>
<dbReference type="GO" id="GO:0008360">
    <property type="term" value="P:regulation of cell shape"/>
    <property type="evidence" value="ECO:0007669"/>
    <property type="project" value="UniProtKB-KW"/>
</dbReference>
<comment type="pathway">
    <text evidence="4 19">Cell wall biogenesis; peptidoglycan biosynthesis.</text>
</comment>
<evidence type="ECO:0000256" key="8">
    <source>
        <dbReference type="ARBA" id="ARBA00022618"/>
    </source>
</evidence>
<proteinExistence type="inferred from homology"/>
<evidence type="ECO:0000256" key="3">
    <source>
        <dbReference type="ARBA" id="ARBA00004496"/>
    </source>
</evidence>
<feature type="active site" description="Proton donor" evidence="19">
    <location>
        <position position="227"/>
    </location>
</feature>
<dbReference type="InterPro" id="IPR016166">
    <property type="entry name" value="FAD-bd_PCMH"/>
</dbReference>
<evidence type="ECO:0000256" key="11">
    <source>
        <dbReference type="ARBA" id="ARBA00022857"/>
    </source>
</evidence>
<gene>
    <name evidence="19" type="primary">murB</name>
    <name evidence="21" type="ORF">CLV84_1289</name>
</gene>
<dbReference type="InterPro" id="IPR016167">
    <property type="entry name" value="FAD-bd_PCMH_sub1"/>
</dbReference>
<dbReference type="NCBIfam" id="TIGR00179">
    <property type="entry name" value="murB"/>
    <property type="match status" value="1"/>
</dbReference>
<dbReference type="Proteomes" id="UP000237662">
    <property type="component" value="Unassembled WGS sequence"/>
</dbReference>
<keyword evidence="22" id="KW-1185">Reference proteome</keyword>
<dbReference type="GO" id="GO:0008762">
    <property type="term" value="F:UDP-N-acetylmuramate dehydrogenase activity"/>
    <property type="evidence" value="ECO:0007669"/>
    <property type="project" value="UniProtKB-UniRule"/>
</dbReference>
<keyword evidence="16 19" id="KW-0961">Cell wall biogenesis/degradation</keyword>
<evidence type="ECO:0000256" key="2">
    <source>
        <dbReference type="ARBA" id="ARBA00003921"/>
    </source>
</evidence>
<comment type="cofactor">
    <cofactor evidence="1 19">
        <name>FAD</name>
        <dbReference type="ChEBI" id="CHEBI:57692"/>
    </cofactor>
</comment>
<dbReference type="RefSeq" id="WP_104418879.1">
    <property type="nucleotide sequence ID" value="NZ_PTJC01000005.1"/>
</dbReference>
<dbReference type="UniPathway" id="UPA00219"/>
<dbReference type="EC" id="1.3.1.98" evidence="5 19"/>
<dbReference type="SUPFAM" id="SSF56176">
    <property type="entry name" value="FAD-binding/transporter-associated domain-like"/>
    <property type="match status" value="1"/>
</dbReference>
<dbReference type="GO" id="GO:0051301">
    <property type="term" value="P:cell division"/>
    <property type="evidence" value="ECO:0007669"/>
    <property type="project" value="UniProtKB-KW"/>
</dbReference>
<keyword evidence="9 19" id="KW-0285">Flavoprotein</keyword>
<dbReference type="InterPro" id="IPR011601">
    <property type="entry name" value="MurB_C"/>
</dbReference>
<protein>
    <recommendedName>
        <fullName evidence="6 19">UDP-N-acetylenolpyruvoylglucosamine reductase</fullName>
        <ecNumber evidence="5 19">1.3.1.98</ecNumber>
    </recommendedName>
    <alternativeName>
        <fullName evidence="17 19">UDP-N-acetylmuramate dehydrogenase</fullName>
    </alternativeName>
</protein>
<keyword evidence="11 19" id="KW-0521">NADP</keyword>
<dbReference type="PANTHER" id="PTHR21071">
    <property type="entry name" value="UDP-N-ACETYLENOLPYRUVOYLGLUCOSAMINE REDUCTASE"/>
    <property type="match status" value="1"/>
</dbReference>
<dbReference type="GO" id="GO:0071949">
    <property type="term" value="F:FAD binding"/>
    <property type="evidence" value="ECO:0007669"/>
    <property type="project" value="InterPro"/>
</dbReference>
<dbReference type="Gene3D" id="3.30.465.10">
    <property type="match status" value="1"/>
</dbReference>
<dbReference type="InterPro" id="IPR003170">
    <property type="entry name" value="MurB"/>
</dbReference>
<dbReference type="NCBIfam" id="NF000755">
    <property type="entry name" value="PRK00046.1"/>
    <property type="match status" value="1"/>
</dbReference>
<dbReference type="SUPFAM" id="SSF56194">
    <property type="entry name" value="Uridine diphospho-N-Acetylenolpyruvylglucosamine reductase, MurB, C-terminal domain"/>
    <property type="match status" value="1"/>
</dbReference>
<keyword evidence="10 19" id="KW-0274">FAD</keyword>
<evidence type="ECO:0000256" key="17">
    <source>
        <dbReference type="ARBA" id="ARBA00031026"/>
    </source>
</evidence>
<evidence type="ECO:0000256" key="12">
    <source>
        <dbReference type="ARBA" id="ARBA00022960"/>
    </source>
</evidence>
<sequence>MREGVNLQRYNTFGLPAIAERYLALTDVGQLSGEAFTEQPALVLGGGSNLVLLERIPGLTVHVLLSGIESTDGNGRFRVRAGTDWNQFVRYTLERGCPGMENLILIPGTVGAAPVQNIGAYGAEVAEFITAVHAWEYGKGMVELTPEDCAFGYRDSRFKREPGRFLITAVDFNLSERRPLKLEYGAIAEELERAGITDPTPRDVANAVTHIRRSKLPDWFFLGNSGSFFKNPVVERSHYGNLRETYADLPAYPIDDAYVKLPAGWLIDRAGLRGAGNERVGTYERQALVMVNRGGASGGDILAFSRHVQETVAEKFGVDLEPEVQVVGNQD</sequence>
<dbReference type="PROSITE" id="PS51387">
    <property type="entry name" value="FAD_PCMH"/>
    <property type="match status" value="1"/>
</dbReference>
<dbReference type="EMBL" id="PTJC01000005">
    <property type="protein sequence ID" value="PPK88324.1"/>
    <property type="molecule type" value="Genomic_DNA"/>
</dbReference>
<dbReference type="AlphaFoldDB" id="A0A2S6I9Z9"/>
<dbReference type="HAMAP" id="MF_00037">
    <property type="entry name" value="MurB"/>
    <property type="match status" value="1"/>
</dbReference>
<dbReference type="InterPro" id="IPR036318">
    <property type="entry name" value="FAD-bd_PCMH-like_sf"/>
</dbReference>